<comment type="caution">
    <text evidence="1">The sequence shown here is derived from an EMBL/GenBank/DDBJ whole genome shotgun (WGS) entry which is preliminary data.</text>
</comment>
<gene>
    <name evidence="1" type="ORF">OLEA9_A030846</name>
</gene>
<sequence>MHVYYGSMDYLLLLHMLAGDRGGLSLLTSSSPSLPSMQRALLLTLTSELALLVANAESDILIVLLLLCPDLTLYMEDAGILVISGRRLPGMFRLIPCTGKTRN</sequence>
<organism evidence="1 2">
    <name type="scientific">Olea europaea subsp. europaea</name>
    <dbReference type="NCBI Taxonomy" id="158383"/>
    <lineage>
        <taxon>Eukaryota</taxon>
        <taxon>Viridiplantae</taxon>
        <taxon>Streptophyta</taxon>
        <taxon>Embryophyta</taxon>
        <taxon>Tracheophyta</taxon>
        <taxon>Spermatophyta</taxon>
        <taxon>Magnoliopsida</taxon>
        <taxon>eudicotyledons</taxon>
        <taxon>Gunneridae</taxon>
        <taxon>Pentapetalae</taxon>
        <taxon>asterids</taxon>
        <taxon>lamiids</taxon>
        <taxon>Lamiales</taxon>
        <taxon>Oleaceae</taxon>
        <taxon>Oleeae</taxon>
        <taxon>Olea</taxon>
    </lineage>
</organism>
<accession>A0A8S0V104</accession>
<name>A0A8S0V104_OLEEU</name>
<evidence type="ECO:0000313" key="2">
    <source>
        <dbReference type="Proteomes" id="UP000594638"/>
    </source>
</evidence>
<dbReference type="EMBL" id="CACTIH010009108">
    <property type="protein sequence ID" value="CAA3024443.1"/>
    <property type="molecule type" value="Genomic_DNA"/>
</dbReference>
<dbReference type="Gramene" id="OE9A030846T1">
    <property type="protein sequence ID" value="OE9A030846C1"/>
    <property type="gene ID" value="OE9A030846"/>
</dbReference>
<protein>
    <submittedName>
        <fullName evidence="1">Uncharacterized protein</fullName>
    </submittedName>
</protein>
<keyword evidence="2" id="KW-1185">Reference proteome</keyword>
<evidence type="ECO:0000313" key="1">
    <source>
        <dbReference type="EMBL" id="CAA3024443.1"/>
    </source>
</evidence>
<reference evidence="1 2" key="1">
    <citation type="submission" date="2019-12" db="EMBL/GenBank/DDBJ databases">
        <authorList>
            <person name="Alioto T."/>
            <person name="Alioto T."/>
            <person name="Gomez Garrido J."/>
        </authorList>
    </citation>
    <scope>NUCLEOTIDE SEQUENCE [LARGE SCALE GENOMIC DNA]</scope>
</reference>
<dbReference type="Proteomes" id="UP000594638">
    <property type="component" value="Unassembled WGS sequence"/>
</dbReference>
<proteinExistence type="predicted"/>
<dbReference type="AlphaFoldDB" id="A0A8S0V104"/>